<dbReference type="AlphaFoldDB" id="A0A285AX39"/>
<feature type="transmembrane region" description="Helical" evidence="1">
    <location>
        <begin position="81"/>
        <end position="100"/>
    </location>
</feature>
<dbReference type="Proteomes" id="UP000220639">
    <property type="component" value="Unassembled WGS sequence"/>
</dbReference>
<evidence type="ECO:0000313" key="2">
    <source>
        <dbReference type="EMBL" id="SNU33249.1"/>
    </source>
</evidence>
<proteinExistence type="predicted"/>
<keyword evidence="1" id="KW-1133">Transmembrane helix</keyword>
<keyword evidence="1" id="KW-0812">Transmembrane</keyword>
<gene>
    <name evidence="2" type="ORF">KOSB73_20034</name>
</gene>
<protein>
    <submittedName>
        <fullName evidence="2">Uncharacterized protein</fullName>
    </submittedName>
</protein>
<dbReference type="EMBL" id="FZTC01000012">
    <property type="protein sequence ID" value="SNU33249.1"/>
    <property type="molecule type" value="Genomic_DNA"/>
</dbReference>
<keyword evidence="1" id="KW-0472">Membrane</keyword>
<evidence type="ECO:0000256" key="1">
    <source>
        <dbReference type="SAM" id="Phobius"/>
    </source>
</evidence>
<accession>A0A285AX39</accession>
<name>A0A285AX39_9ENTR</name>
<feature type="transmembrane region" description="Helical" evidence="1">
    <location>
        <begin position="40"/>
        <end position="61"/>
    </location>
</feature>
<reference evidence="3" key="1">
    <citation type="submission" date="2017-08" db="EMBL/GenBank/DDBJ databases">
        <authorList>
            <person name="Brisse S."/>
        </authorList>
    </citation>
    <scope>NUCLEOTIDE SEQUENCE [LARGE SCALE GENOMIC DNA]</scope>
    <source>
        <strain evidence="3">06D021</strain>
    </source>
</reference>
<dbReference type="RefSeq" id="WP_098140265.1">
    <property type="nucleotide sequence ID" value="NZ_CBCSJA010000071.1"/>
</dbReference>
<organism evidence="2 3">
    <name type="scientific">Klebsiella grimontii</name>
    <dbReference type="NCBI Taxonomy" id="2058152"/>
    <lineage>
        <taxon>Bacteria</taxon>
        <taxon>Pseudomonadati</taxon>
        <taxon>Pseudomonadota</taxon>
        <taxon>Gammaproteobacteria</taxon>
        <taxon>Enterobacterales</taxon>
        <taxon>Enterobacteriaceae</taxon>
        <taxon>Klebsiella/Raoultella group</taxon>
        <taxon>Klebsiella</taxon>
    </lineage>
</organism>
<feature type="transmembrane region" description="Helical" evidence="1">
    <location>
        <begin position="6"/>
        <end position="28"/>
    </location>
</feature>
<sequence length="104" mass="11695">MQHIAMKYFIVAFVLSLIIVIFNLFSATGKIYGFWHGVKILFWLTIGPGIGMLIGAFIRQWLMPDAIYTREGAIGIFKAKIFWTVGPQAIGWLLGTLAVAEQLY</sequence>
<evidence type="ECO:0000313" key="3">
    <source>
        <dbReference type="Proteomes" id="UP000220639"/>
    </source>
</evidence>